<gene>
    <name evidence="1" type="ORF">F4820DRAFT_432725</name>
</gene>
<comment type="caution">
    <text evidence="1">The sequence shown here is derived from an EMBL/GenBank/DDBJ whole genome shotgun (WGS) entry which is preliminary data.</text>
</comment>
<accession>A0ACB9YQI8</accession>
<proteinExistence type="predicted"/>
<name>A0ACB9YQI8_9PEZI</name>
<protein>
    <submittedName>
        <fullName evidence="1">Cytochrome P450</fullName>
    </submittedName>
</protein>
<dbReference type="Proteomes" id="UP001497700">
    <property type="component" value="Unassembled WGS sequence"/>
</dbReference>
<organism evidence="1 2">
    <name type="scientific">Hypoxylon rubiginosum</name>
    <dbReference type="NCBI Taxonomy" id="110542"/>
    <lineage>
        <taxon>Eukaryota</taxon>
        <taxon>Fungi</taxon>
        <taxon>Dikarya</taxon>
        <taxon>Ascomycota</taxon>
        <taxon>Pezizomycotina</taxon>
        <taxon>Sordariomycetes</taxon>
        <taxon>Xylariomycetidae</taxon>
        <taxon>Xylariales</taxon>
        <taxon>Hypoxylaceae</taxon>
        <taxon>Hypoxylon</taxon>
    </lineage>
</organism>
<reference evidence="1 2" key="1">
    <citation type="journal article" date="2022" name="New Phytol.">
        <title>Ecological generalism drives hyperdiversity of secondary metabolite gene clusters in xylarialean endophytes.</title>
        <authorList>
            <person name="Franco M.E.E."/>
            <person name="Wisecaver J.H."/>
            <person name="Arnold A.E."/>
            <person name="Ju Y.M."/>
            <person name="Slot J.C."/>
            <person name="Ahrendt S."/>
            <person name="Moore L.P."/>
            <person name="Eastman K.E."/>
            <person name="Scott K."/>
            <person name="Konkel Z."/>
            <person name="Mondo S.J."/>
            <person name="Kuo A."/>
            <person name="Hayes R.D."/>
            <person name="Haridas S."/>
            <person name="Andreopoulos B."/>
            <person name="Riley R."/>
            <person name="LaButti K."/>
            <person name="Pangilinan J."/>
            <person name="Lipzen A."/>
            <person name="Amirebrahimi M."/>
            <person name="Yan J."/>
            <person name="Adam C."/>
            <person name="Keymanesh K."/>
            <person name="Ng V."/>
            <person name="Louie K."/>
            <person name="Northen T."/>
            <person name="Drula E."/>
            <person name="Henrissat B."/>
            <person name="Hsieh H.M."/>
            <person name="Youens-Clark K."/>
            <person name="Lutzoni F."/>
            <person name="Miadlikowska J."/>
            <person name="Eastwood D.C."/>
            <person name="Hamelin R.C."/>
            <person name="Grigoriev I.V."/>
            <person name="U'Ren J.M."/>
        </authorList>
    </citation>
    <scope>NUCLEOTIDE SEQUENCE [LARGE SCALE GENOMIC DNA]</scope>
    <source>
        <strain evidence="1 2">CBS 119005</strain>
    </source>
</reference>
<evidence type="ECO:0000313" key="2">
    <source>
        <dbReference type="Proteomes" id="UP001497700"/>
    </source>
</evidence>
<keyword evidence="2" id="KW-1185">Reference proteome</keyword>
<sequence length="517" mass="58747">MLLTLLGGAIVLFLLSLLRDALRPGLVNIPGPAVAKFTNVWRLYKLWQWRFKEDLPGLHEKYNSSLVRIGPKMVSCSDPRAVELIYGFHTEFKKSNMVKAMAPVYKGKKQMTMFSAADNKTHARIRRPVAGAYAMSSIIQFEPFVDENMKMFCVKMQELFIQPKSPCDFHNWVQYFAFDVVLDMTMSRNLGFLKAGGDVDGVLKQLQKDLDYRGIALAMPIIDRIYRLNPISKLFKPNQSGHFAIRCRRILEDRLAQEKAGSGASRGGRPSDFADRFLEAQRKDSNISEGQLVGYLQTNLVAGSDTTAVVIRTAIYYSLKNPWIHRKIVEELDATYERRGPFPIPFKVARFQLPFCAAVVREALRKHFVFMGLMERETPPGGVELPDGRRLPGGIAIGMHGDLIGLDRGIFGEDADEFNPQRWLRGPDEPEAEYNTRLSAMNAHDLAFGHGSRGCIGKHVAEMEIYKFVPTFFGLFEPQFVRPEEPWKLRQLFVFKQSGMDMYLNWREGMSLASLEA</sequence>
<evidence type="ECO:0000313" key="1">
    <source>
        <dbReference type="EMBL" id="KAI4861652.1"/>
    </source>
</evidence>
<dbReference type="EMBL" id="MU393545">
    <property type="protein sequence ID" value="KAI4861652.1"/>
    <property type="molecule type" value="Genomic_DNA"/>
</dbReference>